<evidence type="ECO:0000256" key="11">
    <source>
        <dbReference type="ARBA" id="ARBA00057735"/>
    </source>
</evidence>
<evidence type="ECO:0000256" key="6">
    <source>
        <dbReference type="ARBA" id="ARBA00022741"/>
    </source>
</evidence>
<evidence type="ECO:0000256" key="10">
    <source>
        <dbReference type="ARBA" id="ARBA00048743"/>
    </source>
</evidence>
<evidence type="ECO:0000256" key="3">
    <source>
        <dbReference type="ARBA" id="ARBA00017144"/>
    </source>
</evidence>
<evidence type="ECO:0000256" key="2">
    <source>
        <dbReference type="ARBA" id="ARBA00012980"/>
    </source>
</evidence>
<dbReference type="GO" id="GO:0005829">
    <property type="term" value="C:cytosol"/>
    <property type="evidence" value="ECO:0007669"/>
    <property type="project" value="TreeGrafter"/>
</dbReference>
<dbReference type="GO" id="GO:0006233">
    <property type="term" value="P:dTDP biosynthetic process"/>
    <property type="evidence" value="ECO:0007669"/>
    <property type="project" value="InterPro"/>
</dbReference>
<dbReference type="InterPro" id="IPR027417">
    <property type="entry name" value="P-loop_NTPase"/>
</dbReference>
<dbReference type="InterPro" id="IPR018094">
    <property type="entry name" value="Thymidylate_kinase"/>
</dbReference>
<evidence type="ECO:0000256" key="12">
    <source>
        <dbReference type="HAMAP-Rule" id="MF_00165"/>
    </source>
</evidence>
<dbReference type="SUPFAM" id="SSF52540">
    <property type="entry name" value="P-loop containing nucleoside triphosphate hydrolases"/>
    <property type="match status" value="1"/>
</dbReference>
<dbReference type="HAMAP" id="MF_00165">
    <property type="entry name" value="Thymidylate_kinase"/>
    <property type="match status" value="1"/>
</dbReference>
<dbReference type="EMBL" id="CP001759">
    <property type="protein sequence ID" value="ACZ49620.1"/>
    <property type="molecule type" value="Genomic_DNA"/>
</dbReference>
<dbReference type="HOGENOM" id="CLU_049131_0_0_5"/>
<evidence type="ECO:0000256" key="4">
    <source>
        <dbReference type="ARBA" id="ARBA00022679"/>
    </source>
</evidence>
<keyword evidence="7 12" id="KW-0418">Kinase</keyword>
<dbReference type="GO" id="GO:0005524">
    <property type="term" value="F:ATP binding"/>
    <property type="evidence" value="ECO:0007669"/>
    <property type="project" value="UniProtKB-UniRule"/>
</dbReference>
<dbReference type="AlphaFoldDB" id="D1AT17"/>
<evidence type="ECO:0000256" key="8">
    <source>
        <dbReference type="ARBA" id="ARBA00022840"/>
    </source>
</evidence>
<evidence type="ECO:0000256" key="1">
    <source>
        <dbReference type="ARBA" id="ARBA00009776"/>
    </source>
</evidence>
<comment type="similarity">
    <text evidence="1 12">Belongs to the thymidylate kinase family.</text>
</comment>
<proteinExistence type="inferred from homology"/>
<dbReference type="NCBIfam" id="TIGR00041">
    <property type="entry name" value="DTMP_kinase"/>
    <property type="match status" value="1"/>
</dbReference>
<accession>D1AT17</accession>
<feature type="binding site" evidence="12">
    <location>
        <begin position="7"/>
        <end position="14"/>
    </location>
    <ligand>
        <name>ATP</name>
        <dbReference type="ChEBI" id="CHEBI:30616"/>
    </ligand>
</feature>
<dbReference type="Gene3D" id="3.40.50.300">
    <property type="entry name" value="P-loop containing nucleotide triphosphate hydrolases"/>
    <property type="match status" value="1"/>
</dbReference>
<dbReference type="InterPro" id="IPR039430">
    <property type="entry name" value="Thymidylate_kin-like_dom"/>
</dbReference>
<reference evidence="14 15" key="1">
    <citation type="journal article" date="2010" name="J. Bacteriol.">
        <title>Complete genome sequence of Anaplasma marginale subsp. centrale.</title>
        <authorList>
            <person name="Herndon D.R."/>
            <person name="Palmer G.H."/>
            <person name="Shkap V."/>
            <person name="Knowles D.P. Jr."/>
            <person name="Brayton K.A."/>
        </authorList>
    </citation>
    <scope>NUCLEOTIDE SEQUENCE [LARGE SCALE GENOMIC DNA]</scope>
    <source>
        <strain evidence="14 15">Israel</strain>
    </source>
</reference>
<keyword evidence="15" id="KW-1185">Reference proteome</keyword>
<dbReference type="eggNOG" id="COG0125">
    <property type="taxonomic scope" value="Bacteria"/>
</dbReference>
<keyword evidence="6 12" id="KW-0547">Nucleotide-binding</keyword>
<dbReference type="GO" id="GO:0006235">
    <property type="term" value="P:dTTP biosynthetic process"/>
    <property type="evidence" value="ECO:0007669"/>
    <property type="project" value="UniProtKB-UniRule"/>
</dbReference>
<sequence length="211" mass="23488">MFITFEGVDGCGKTTQAALLAKYLSDLYGEHRVVLTREPGGTSFNELVREVLLGLTDYKMDRITELMLFMAMRRESFVKVVSPGLLAGKVVISDRFTDSTVAYQGYGCGVDLSLVNMLNSLVADVVPDITFVMDISTELALTRTTLNGCESRSPEFYDKVREGFRAIVASNPHRCHMVNCAEDSVEDVYSVHDRIVALFHEVTKDKLEIAK</sequence>
<evidence type="ECO:0000313" key="14">
    <source>
        <dbReference type="EMBL" id="ACZ49620.1"/>
    </source>
</evidence>
<evidence type="ECO:0000256" key="7">
    <source>
        <dbReference type="ARBA" id="ARBA00022777"/>
    </source>
</evidence>
<comment type="catalytic activity">
    <reaction evidence="10 12">
        <text>dTMP + ATP = dTDP + ADP</text>
        <dbReference type="Rhea" id="RHEA:13517"/>
        <dbReference type="ChEBI" id="CHEBI:30616"/>
        <dbReference type="ChEBI" id="CHEBI:58369"/>
        <dbReference type="ChEBI" id="CHEBI:63528"/>
        <dbReference type="ChEBI" id="CHEBI:456216"/>
        <dbReference type="EC" id="2.7.4.9"/>
    </reaction>
</comment>
<organism evidence="14 15">
    <name type="scientific">Anaplasma centrale (strain Israel)</name>
    <name type="common">Anaplasma marginale subsp. centrale (strain Israel)</name>
    <dbReference type="NCBI Taxonomy" id="574556"/>
    <lineage>
        <taxon>Bacteria</taxon>
        <taxon>Pseudomonadati</taxon>
        <taxon>Pseudomonadota</taxon>
        <taxon>Alphaproteobacteria</taxon>
        <taxon>Rickettsiales</taxon>
        <taxon>Anaplasmataceae</taxon>
        <taxon>Anaplasma</taxon>
    </lineage>
</organism>
<evidence type="ECO:0000313" key="15">
    <source>
        <dbReference type="Proteomes" id="UP000000630"/>
    </source>
</evidence>
<dbReference type="Pfam" id="PF02223">
    <property type="entry name" value="Thymidylate_kin"/>
    <property type="match status" value="1"/>
</dbReference>
<gene>
    <name evidence="12 14" type="primary">tmk</name>
    <name evidence="14" type="ordered locus">ACIS_01159</name>
</gene>
<keyword evidence="8 12" id="KW-0067">ATP-binding</keyword>
<dbReference type="STRING" id="574556.ACIS_01159"/>
<feature type="domain" description="Thymidylate kinase-like" evidence="13">
    <location>
        <begin position="5"/>
        <end position="188"/>
    </location>
</feature>
<dbReference type="OrthoDB" id="9774907at2"/>
<dbReference type="CDD" id="cd01672">
    <property type="entry name" value="TMPK"/>
    <property type="match status" value="1"/>
</dbReference>
<keyword evidence="4 12" id="KW-0808">Transferase</keyword>
<dbReference type="FunFam" id="3.40.50.300:FF:000225">
    <property type="entry name" value="Thymidylate kinase"/>
    <property type="match status" value="1"/>
</dbReference>
<evidence type="ECO:0000256" key="9">
    <source>
        <dbReference type="ARBA" id="ARBA00029962"/>
    </source>
</evidence>
<dbReference type="EC" id="2.7.4.9" evidence="2 12"/>
<dbReference type="PROSITE" id="PS01331">
    <property type="entry name" value="THYMIDYLATE_KINASE"/>
    <property type="match status" value="1"/>
</dbReference>
<protein>
    <recommendedName>
        <fullName evidence="3 12">Thymidylate kinase</fullName>
        <ecNumber evidence="2 12">2.7.4.9</ecNumber>
    </recommendedName>
    <alternativeName>
        <fullName evidence="9 12">dTMP kinase</fullName>
    </alternativeName>
</protein>
<dbReference type="InterPro" id="IPR018095">
    <property type="entry name" value="Thymidylate_kin_CS"/>
</dbReference>
<comment type="function">
    <text evidence="11 12">Phosphorylation of dTMP to form dTDP in both de novo and salvage pathways of dTTP synthesis.</text>
</comment>
<keyword evidence="5 12" id="KW-0545">Nucleotide biosynthesis</keyword>
<dbReference type="RefSeq" id="WP_012881045.1">
    <property type="nucleotide sequence ID" value="NC_013532.1"/>
</dbReference>
<dbReference type="PANTHER" id="PTHR10344">
    <property type="entry name" value="THYMIDYLATE KINASE"/>
    <property type="match status" value="1"/>
</dbReference>
<evidence type="ECO:0000259" key="13">
    <source>
        <dbReference type="Pfam" id="PF02223"/>
    </source>
</evidence>
<dbReference type="GO" id="GO:0006227">
    <property type="term" value="P:dUDP biosynthetic process"/>
    <property type="evidence" value="ECO:0007669"/>
    <property type="project" value="TreeGrafter"/>
</dbReference>
<name>D1AT17_ANACI</name>
<dbReference type="PANTHER" id="PTHR10344:SF4">
    <property type="entry name" value="UMP-CMP KINASE 2, MITOCHONDRIAL"/>
    <property type="match status" value="1"/>
</dbReference>
<dbReference type="KEGG" id="acn:ACIS_01159"/>
<dbReference type="GO" id="GO:0004798">
    <property type="term" value="F:dTMP kinase activity"/>
    <property type="evidence" value="ECO:0007669"/>
    <property type="project" value="UniProtKB-UniRule"/>
</dbReference>
<dbReference type="Proteomes" id="UP000000630">
    <property type="component" value="Chromosome"/>
</dbReference>
<evidence type="ECO:0000256" key="5">
    <source>
        <dbReference type="ARBA" id="ARBA00022727"/>
    </source>
</evidence>